<evidence type="ECO:0008006" key="4">
    <source>
        <dbReference type="Google" id="ProtNLM"/>
    </source>
</evidence>
<reference evidence="2" key="1">
    <citation type="submission" date="2021-12" db="EMBL/GenBank/DDBJ databases">
        <title>Convergent genome expansion in fungi linked to evolution of root-endophyte symbiosis.</title>
        <authorList>
            <consortium name="DOE Joint Genome Institute"/>
            <person name="Ke Y.-H."/>
            <person name="Bonito G."/>
            <person name="Liao H.-L."/>
            <person name="Looney B."/>
            <person name="Rojas-Flechas A."/>
            <person name="Nash J."/>
            <person name="Hameed K."/>
            <person name="Schadt C."/>
            <person name="Martin F."/>
            <person name="Crous P.W."/>
            <person name="Miettinen O."/>
            <person name="Magnuson J.K."/>
            <person name="Labbe J."/>
            <person name="Jacobson D."/>
            <person name="Doktycz M.J."/>
            <person name="Veneault-Fourrey C."/>
            <person name="Kuo A."/>
            <person name="Mondo S."/>
            <person name="Calhoun S."/>
            <person name="Riley R."/>
            <person name="Ohm R."/>
            <person name="LaButti K."/>
            <person name="Andreopoulos B."/>
            <person name="Pangilinan J."/>
            <person name="Nolan M."/>
            <person name="Tritt A."/>
            <person name="Clum A."/>
            <person name="Lipzen A."/>
            <person name="Daum C."/>
            <person name="Barry K."/>
            <person name="Grigoriev I.V."/>
            <person name="Vilgalys R."/>
        </authorList>
    </citation>
    <scope>NUCLEOTIDE SEQUENCE</scope>
    <source>
        <strain evidence="2">PMI_201</strain>
    </source>
</reference>
<keyword evidence="1" id="KW-0732">Signal</keyword>
<name>A0AAD4KMR1_9EURO</name>
<gene>
    <name evidence="2" type="ORF">BGW36DRAFT_428313</name>
</gene>
<accession>A0AAD4KMR1</accession>
<protein>
    <recommendedName>
        <fullName evidence="4">Bulb-type lectin domain-containing protein</fullName>
    </recommendedName>
</protein>
<feature type="signal peptide" evidence="1">
    <location>
        <begin position="1"/>
        <end position="15"/>
    </location>
</feature>
<feature type="chain" id="PRO_5042136252" description="Bulb-type lectin domain-containing protein" evidence="1">
    <location>
        <begin position="16"/>
        <end position="178"/>
    </location>
</feature>
<evidence type="ECO:0000313" key="3">
    <source>
        <dbReference type="Proteomes" id="UP001201262"/>
    </source>
</evidence>
<evidence type="ECO:0000313" key="2">
    <source>
        <dbReference type="EMBL" id="KAH8696297.1"/>
    </source>
</evidence>
<dbReference type="EMBL" id="JAJTJA010000007">
    <property type="protein sequence ID" value="KAH8696297.1"/>
    <property type="molecule type" value="Genomic_DNA"/>
</dbReference>
<dbReference type="RefSeq" id="XP_046071235.1">
    <property type="nucleotide sequence ID" value="XM_046220530.1"/>
</dbReference>
<keyword evidence="3" id="KW-1185">Reference proteome</keyword>
<sequence length="178" mass="19563">MKILSLLSIVGLSSAAALTAKAGSCCNVEGNMFLLNIGDRDQIVISKWGKDGTDLIAQLGRDSSVDFEDALFYINKDNNRLIVLNDSNKFQPYNAYTDSPNGGELKFTYYNDTTRYYYWPVFDINSTGNLTVNGSSKAFSVCYSKNSHSTIHIGSTAGKNCTAIDDPIVARLTSQLWN</sequence>
<dbReference type="Proteomes" id="UP001201262">
    <property type="component" value="Unassembled WGS sequence"/>
</dbReference>
<organism evidence="2 3">
    <name type="scientific">Talaromyces proteolyticus</name>
    <dbReference type="NCBI Taxonomy" id="1131652"/>
    <lineage>
        <taxon>Eukaryota</taxon>
        <taxon>Fungi</taxon>
        <taxon>Dikarya</taxon>
        <taxon>Ascomycota</taxon>
        <taxon>Pezizomycotina</taxon>
        <taxon>Eurotiomycetes</taxon>
        <taxon>Eurotiomycetidae</taxon>
        <taxon>Eurotiales</taxon>
        <taxon>Trichocomaceae</taxon>
        <taxon>Talaromyces</taxon>
        <taxon>Talaromyces sect. Bacilispori</taxon>
    </lineage>
</organism>
<dbReference type="AlphaFoldDB" id="A0AAD4KMR1"/>
<evidence type="ECO:0000256" key="1">
    <source>
        <dbReference type="SAM" id="SignalP"/>
    </source>
</evidence>
<dbReference type="GeneID" id="70250817"/>
<comment type="caution">
    <text evidence="2">The sequence shown here is derived from an EMBL/GenBank/DDBJ whole genome shotgun (WGS) entry which is preliminary data.</text>
</comment>
<proteinExistence type="predicted"/>